<dbReference type="GO" id="GO:0008171">
    <property type="term" value="F:O-methyltransferase activity"/>
    <property type="evidence" value="ECO:0007669"/>
    <property type="project" value="InterPro"/>
</dbReference>
<accession>A0A814RFM9</accession>
<comment type="caution">
    <text evidence="5">The sequence shown here is derived from an EMBL/GenBank/DDBJ whole genome shotgun (WGS) entry which is preliminary data.</text>
</comment>
<dbReference type="OrthoDB" id="10251242at2759"/>
<dbReference type="CDD" id="cd02440">
    <property type="entry name" value="AdoMet_MTases"/>
    <property type="match status" value="1"/>
</dbReference>
<dbReference type="SUPFAM" id="SSF53335">
    <property type="entry name" value="S-adenosyl-L-methionine-dependent methyltransferases"/>
    <property type="match status" value="1"/>
</dbReference>
<proteinExistence type="inferred from homology"/>
<dbReference type="Proteomes" id="UP000663828">
    <property type="component" value="Unassembled WGS sequence"/>
</dbReference>
<dbReference type="GO" id="GO:0008757">
    <property type="term" value="F:S-adenosylmethionine-dependent methyltransferase activity"/>
    <property type="evidence" value="ECO:0007669"/>
    <property type="project" value="TreeGrafter"/>
</dbReference>
<dbReference type="AlphaFoldDB" id="A0A814RFM9"/>
<keyword evidence="7" id="KW-1185">Reference proteome</keyword>
<dbReference type="Pfam" id="PF01596">
    <property type="entry name" value="Methyltransf_3"/>
    <property type="match status" value="1"/>
</dbReference>
<evidence type="ECO:0008006" key="8">
    <source>
        <dbReference type="Google" id="ProtNLM"/>
    </source>
</evidence>
<evidence type="ECO:0000256" key="3">
    <source>
        <dbReference type="ARBA" id="ARBA00022691"/>
    </source>
</evidence>
<dbReference type="EMBL" id="CAJNOJ010000116">
    <property type="protein sequence ID" value="CAF1144392.1"/>
    <property type="molecule type" value="Genomic_DNA"/>
</dbReference>
<keyword evidence="1" id="KW-0489">Methyltransferase</keyword>
<organism evidence="5 7">
    <name type="scientific">Adineta ricciae</name>
    <name type="common">Rotifer</name>
    <dbReference type="NCBI Taxonomy" id="249248"/>
    <lineage>
        <taxon>Eukaryota</taxon>
        <taxon>Metazoa</taxon>
        <taxon>Spiralia</taxon>
        <taxon>Gnathifera</taxon>
        <taxon>Rotifera</taxon>
        <taxon>Eurotatoria</taxon>
        <taxon>Bdelloidea</taxon>
        <taxon>Adinetida</taxon>
        <taxon>Adinetidae</taxon>
        <taxon>Adineta</taxon>
    </lineage>
</organism>
<keyword evidence="2" id="KW-0808">Transferase</keyword>
<dbReference type="PANTHER" id="PTHR10509">
    <property type="entry name" value="O-METHYLTRANSFERASE-RELATED"/>
    <property type="match status" value="1"/>
</dbReference>
<dbReference type="GO" id="GO:0032259">
    <property type="term" value="P:methylation"/>
    <property type="evidence" value="ECO:0007669"/>
    <property type="project" value="UniProtKB-KW"/>
</dbReference>
<sequence length="230" mass="26310">MSVSTMLGGLISTKSLYSQDPVDRYIFDHSLRYTSEQTELLHDLKNLPEKIQPWLGSTDEAQFFQVLIRLMNGKRAIEIGTFTGYTSLTIALALPSDGELITCDISDEYIRRDIWKRAGVYDKINFQLRPGLDLLEELLETEGENSFDFIFIDADKANYPQYYELALRLIRPNGLIAIDNTLWNGRVLNQNDTTPETSAIRQTNDIVKDDPRVDISFLRLGDGTTFCRKK</sequence>
<evidence type="ECO:0000256" key="4">
    <source>
        <dbReference type="ARBA" id="ARBA00023453"/>
    </source>
</evidence>
<reference evidence="5" key="1">
    <citation type="submission" date="2021-02" db="EMBL/GenBank/DDBJ databases">
        <authorList>
            <person name="Nowell W R."/>
        </authorList>
    </citation>
    <scope>NUCLEOTIDE SEQUENCE</scope>
</reference>
<dbReference type="Proteomes" id="UP000663852">
    <property type="component" value="Unassembled WGS sequence"/>
</dbReference>
<evidence type="ECO:0000313" key="7">
    <source>
        <dbReference type="Proteomes" id="UP000663828"/>
    </source>
</evidence>
<evidence type="ECO:0000313" key="6">
    <source>
        <dbReference type="EMBL" id="CAF1144392.1"/>
    </source>
</evidence>
<dbReference type="PANTHER" id="PTHR10509:SF14">
    <property type="entry name" value="CAFFEOYL-COA O-METHYLTRANSFERASE 3-RELATED"/>
    <property type="match status" value="1"/>
</dbReference>
<dbReference type="EMBL" id="CAJNOR010001383">
    <property type="protein sequence ID" value="CAF1133382.1"/>
    <property type="molecule type" value="Genomic_DNA"/>
</dbReference>
<dbReference type="InterPro" id="IPR002935">
    <property type="entry name" value="SAM_O-MeTrfase"/>
</dbReference>
<evidence type="ECO:0000256" key="2">
    <source>
        <dbReference type="ARBA" id="ARBA00022679"/>
    </source>
</evidence>
<protein>
    <recommendedName>
        <fullName evidence="8">O-methyltransferase</fullName>
    </recommendedName>
</protein>
<dbReference type="InterPro" id="IPR029063">
    <property type="entry name" value="SAM-dependent_MTases_sf"/>
</dbReference>
<keyword evidence="3" id="KW-0949">S-adenosyl-L-methionine</keyword>
<dbReference type="InterPro" id="IPR050362">
    <property type="entry name" value="Cation-dep_OMT"/>
</dbReference>
<evidence type="ECO:0000313" key="5">
    <source>
        <dbReference type="EMBL" id="CAF1133382.1"/>
    </source>
</evidence>
<name>A0A814RFM9_ADIRI</name>
<dbReference type="Gene3D" id="3.40.50.150">
    <property type="entry name" value="Vaccinia Virus protein VP39"/>
    <property type="match status" value="1"/>
</dbReference>
<gene>
    <name evidence="6" type="ORF">EDS130_LOCUS22265</name>
    <name evidence="5" type="ORF">XAT740_LOCUS20024</name>
</gene>
<evidence type="ECO:0000256" key="1">
    <source>
        <dbReference type="ARBA" id="ARBA00022603"/>
    </source>
</evidence>
<comment type="similarity">
    <text evidence="4">Belongs to the class I-like SAM-binding methyltransferase superfamily. Cation-dependent O-methyltransferase family.</text>
</comment>
<dbReference type="PROSITE" id="PS51682">
    <property type="entry name" value="SAM_OMT_I"/>
    <property type="match status" value="1"/>
</dbReference>